<name>A0A6B8RED8_9BACL</name>
<dbReference type="KEGG" id="ppsc:EHS13_02600"/>
<reference evidence="2" key="1">
    <citation type="submission" date="2018-11" db="EMBL/GenBank/DDBJ databases">
        <title>Complete genome sequence of Paenibacillus sp. ML311-T8.</title>
        <authorList>
            <person name="Nam Y.-D."/>
            <person name="Kang J."/>
            <person name="Chung W.-H."/>
            <person name="Park Y.S."/>
        </authorList>
    </citation>
    <scope>NUCLEOTIDE SEQUENCE [LARGE SCALE GENOMIC DNA]</scope>
    <source>
        <strain evidence="2">ML311-T8</strain>
    </source>
</reference>
<evidence type="ECO:0000313" key="2">
    <source>
        <dbReference type="Proteomes" id="UP000426246"/>
    </source>
</evidence>
<dbReference type="Proteomes" id="UP000426246">
    <property type="component" value="Chromosome"/>
</dbReference>
<accession>A0A6B8RED8</accession>
<keyword evidence="2" id="KW-1185">Reference proteome</keyword>
<dbReference type="RefSeq" id="WP_155698872.1">
    <property type="nucleotide sequence ID" value="NZ_CP034235.1"/>
</dbReference>
<dbReference type="AlphaFoldDB" id="A0A6B8RED8"/>
<dbReference type="OrthoDB" id="2937691at2"/>
<protein>
    <submittedName>
        <fullName evidence="1">Uncharacterized protein</fullName>
    </submittedName>
</protein>
<evidence type="ECO:0000313" key="1">
    <source>
        <dbReference type="EMBL" id="QGQ93873.1"/>
    </source>
</evidence>
<organism evidence="1 2">
    <name type="scientific">Paenibacillus psychroresistens</name>
    <dbReference type="NCBI Taxonomy" id="1778678"/>
    <lineage>
        <taxon>Bacteria</taxon>
        <taxon>Bacillati</taxon>
        <taxon>Bacillota</taxon>
        <taxon>Bacilli</taxon>
        <taxon>Bacillales</taxon>
        <taxon>Paenibacillaceae</taxon>
        <taxon>Paenibacillus</taxon>
    </lineage>
</organism>
<gene>
    <name evidence="1" type="ORF">EHS13_02600</name>
</gene>
<proteinExistence type="predicted"/>
<sequence length="64" mass="7675">MNAKTNLRHQRFNTFHNKHNQRVADFHKRHATQIANGDNGNSLLARWERFVYNKALDILKIFKK</sequence>
<dbReference type="EMBL" id="CP034235">
    <property type="protein sequence ID" value="QGQ93873.1"/>
    <property type="molecule type" value="Genomic_DNA"/>
</dbReference>